<dbReference type="Proteomes" id="UP000033423">
    <property type="component" value="Unassembled WGS sequence"/>
</dbReference>
<evidence type="ECO:0000313" key="3">
    <source>
        <dbReference type="Proteomes" id="UP000033423"/>
    </source>
</evidence>
<dbReference type="AlphaFoldDB" id="A0A0F3GUS3"/>
<proteinExistence type="predicted"/>
<reference evidence="2 3" key="1">
    <citation type="submission" date="2015-02" db="EMBL/GenBank/DDBJ databases">
        <title>Single-cell genomics of uncultivated deep-branching MTB reveals a conserved set of magnetosome genes.</title>
        <authorList>
            <person name="Kolinko S."/>
            <person name="Richter M."/>
            <person name="Glockner F.O."/>
            <person name="Brachmann A."/>
            <person name="Schuler D."/>
        </authorList>
    </citation>
    <scope>NUCLEOTIDE SEQUENCE [LARGE SCALE GENOMIC DNA]</scope>
    <source>
        <strain evidence="2">TM-1</strain>
    </source>
</reference>
<accession>A0A0F3GUS3</accession>
<dbReference type="NCBIfam" id="TIGR02688">
    <property type="entry name" value="BREX system Lon protease-like protein BrxL"/>
    <property type="match status" value="1"/>
</dbReference>
<dbReference type="PATRIC" id="fig|29290.4.peg.2894"/>
<dbReference type="GO" id="GO:0006508">
    <property type="term" value="P:proteolysis"/>
    <property type="evidence" value="ECO:0007669"/>
    <property type="project" value="UniProtKB-KW"/>
</dbReference>
<protein>
    <submittedName>
        <fullName evidence="2">ATP-dependent Lon-type protease</fullName>
    </submittedName>
</protein>
<dbReference type="InterPro" id="IPR046838">
    <property type="entry name" value="BrxL_N"/>
</dbReference>
<keyword evidence="2" id="KW-0378">Hydrolase</keyword>
<dbReference type="Pfam" id="PF13337">
    <property type="entry name" value="BrxL_ATPase"/>
    <property type="match status" value="1"/>
</dbReference>
<evidence type="ECO:0000259" key="1">
    <source>
        <dbReference type="Pfam" id="PF20442"/>
    </source>
</evidence>
<sequence length="481" mass="55545">MDDKLKKYFADMLVFKSPDQGKFFSALSLPSFMRDWILMKFANKHGIIDKEEVSAYVKKVIPKKDQWEQLKFEMARNYQSVKFLAKVKVEIDISTRMAFFTLPDFAVPKKKGEAVADWNTVELNKDYLFSSNEVWGVVELVCDNNDSARNENIIKMIDFKPFCPYSIEIDYYVEARSEFTMNEWIDVVLSAIDYNPSGFTNVSQKLTMISRLLPFIEKRVNLIELAPKGTGKSYLFSQISKYGWLVSGGSISRAKMFYDMAKKANGLASHYDYVALDEVQSITFPDKSEMQGVLKGYLESGEYRVGDYRGIGESGVILLGNIDEQSMNVNVNMFMNLPDIFHESALIDRFHGFIKGWEIPRMKENLKVNDWALNVEYFSEILHILRDELIYRAIVDEVLEVPKNADTRDTEAIKKICTAFMKLLLPHVRKSKDINPQEFIRYCLEPAKNMRRIIKTQLGIIDTEYRGKDIPDILLKSSLNV</sequence>
<organism evidence="2 3">
    <name type="scientific">Candidatus Magnetobacterium bavaricum</name>
    <dbReference type="NCBI Taxonomy" id="29290"/>
    <lineage>
        <taxon>Bacteria</taxon>
        <taxon>Pseudomonadati</taxon>
        <taxon>Nitrospirota</taxon>
        <taxon>Thermodesulfovibrionia</taxon>
        <taxon>Thermodesulfovibrionales</taxon>
        <taxon>Candidatus Magnetobacteriaceae</taxon>
        <taxon>Candidatus Magnetobacterium</taxon>
    </lineage>
</organism>
<dbReference type="Pfam" id="PF20442">
    <property type="entry name" value="BrxL_N"/>
    <property type="match status" value="1"/>
</dbReference>
<comment type="caution">
    <text evidence="2">The sequence shown here is derived from an EMBL/GenBank/DDBJ whole genome shotgun (WGS) entry which is preliminary data.</text>
</comment>
<dbReference type="EMBL" id="LACI01000937">
    <property type="protein sequence ID" value="KJU85631.1"/>
    <property type="molecule type" value="Genomic_DNA"/>
</dbReference>
<keyword evidence="2" id="KW-0645">Protease</keyword>
<feature type="domain" description="BREX system Lon protease-like BrxL N-terminal" evidence="1">
    <location>
        <begin position="7"/>
        <end position="140"/>
    </location>
</feature>
<name>A0A0F3GUS3_9BACT</name>
<dbReference type="InterPro" id="IPR014061">
    <property type="entry name" value="BrxL-like"/>
</dbReference>
<dbReference type="GO" id="GO:0008233">
    <property type="term" value="F:peptidase activity"/>
    <property type="evidence" value="ECO:0007669"/>
    <property type="project" value="UniProtKB-KW"/>
</dbReference>
<gene>
    <name evidence="2" type="ORF">MBAV_002174</name>
</gene>
<keyword evidence="3" id="KW-1185">Reference proteome</keyword>
<evidence type="ECO:0000313" key="2">
    <source>
        <dbReference type="EMBL" id="KJU85631.1"/>
    </source>
</evidence>